<comment type="caution">
    <text evidence="1">Lacks conserved residue(s) required for the propagation of feature annotation.</text>
</comment>
<reference evidence="3 4" key="1">
    <citation type="submission" date="2021-02" db="EMBL/GenBank/DDBJ databases">
        <title>Whole genome sequencing of Streptomyces actuosus VRA1.</title>
        <authorList>
            <person name="Sen G."/>
            <person name="Sen A."/>
        </authorList>
    </citation>
    <scope>NUCLEOTIDE SEQUENCE [LARGE SCALE GENOMIC DNA]</scope>
    <source>
        <strain evidence="3 4">VRA1</strain>
    </source>
</reference>
<gene>
    <name evidence="3" type="ORF">JS756_05120</name>
</gene>
<evidence type="ECO:0000313" key="4">
    <source>
        <dbReference type="Proteomes" id="UP000788262"/>
    </source>
</evidence>
<proteinExistence type="predicted"/>
<organism evidence="3 4">
    <name type="scientific">Streptomyces actuosus</name>
    <dbReference type="NCBI Taxonomy" id="1885"/>
    <lineage>
        <taxon>Bacteria</taxon>
        <taxon>Bacillati</taxon>
        <taxon>Actinomycetota</taxon>
        <taxon>Actinomycetes</taxon>
        <taxon>Kitasatosporales</taxon>
        <taxon>Streptomycetaceae</taxon>
        <taxon>Streptomyces</taxon>
    </lineage>
</organism>
<keyword evidence="1" id="KW-0472">Membrane</keyword>
<evidence type="ECO:0000256" key="1">
    <source>
        <dbReference type="PROSITE-ProRule" id="PRU00244"/>
    </source>
</evidence>
<accession>A0ABS2VK84</accession>
<dbReference type="Pfam" id="PF03707">
    <property type="entry name" value="MHYT"/>
    <property type="match status" value="1"/>
</dbReference>
<feature type="transmembrane region" description="Helical" evidence="1">
    <location>
        <begin position="6"/>
        <end position="29"/>
    </location>
</feature>
<dbReference type="PANTHER" id="PTHR35152:SF1">
    <property type="entry name" value="DOMAIN SIGNALLING PROTEIN, PUTATIVE (AFU_ORTHOLOGUE AFUA_5G11310)-RELATED"/>
    <property type="match status" value="1"/>
</dbReference>
<evidence type="ECO:0000259" key="2">
    <source>
        <dbReference type="PROSITE" id="PS50924"/>
    </source>
</evidence>
<dbReference type="EMBL" id="JAFFZS010000003">
    <property type="protein sequence ID" value="MBN0043493.1"/>
    <property type="molecule type" value="Genomic_DNA"/>
</dbReference>
<protein>
    <recommendedName>
        <fullName evidence="2">MHYT domain-containing protein</fullName>
    </recommendedName>
</protein>
<dbReference type="InterPro" id="IPR005330">
    <property type="entry name" value="MHYT_dom"/>
</dbReference>
<keyword evidence="4" id="KW-1185">Reference proteome</keyword>
<dbReference type="Proteomes" id="UP000788262">
    <property type="component" value="Unassembled WGS sequence"/>
</dbReference>
<feature type="transmembrane region" description="Helical" evidence="1">
    <location>
        <begin position="82"/>
        <end position="103"/>
    </location>
</feature>
<name>A0ABS2VK84_STRAS</name>
<keyword evidence="1" id="KW-1133">Transmembrane helix</keyword>
<dbReference type="PROSITE" id="PS50924">
    <property type="entry name" value="MHYT"/>
    <property type="match status" value="1"/>
</dbReference>
<evidence type="ECO:0000313" key="3">
    <source>
        <dbReference type="EMBL" id="MBN0043493.1"/>
    </source>
</evidence>
<comment type="caution">
    <text evidence="3">The sequence shown here is derived from an EMBL/GenBank/DDBJ whole genome shotgun (WGS) entry which is preliminary data.</text>
</comment>
<sequence>MGHLDHATFGSLTPVLSFVMVSAGAALGLRRAVRGLGSTGRARRDRPLTAASAIATGIWTVHFVAMLGFAVSGTAIRYDVPLTVLSLLVAVIVVCTGVSAFGCGRDRTRALLVGGPTTGLGVATGAPSTSPATA</sequence>
<dbReference type="PANTHER" id="PTHR35152">
    <property type="entry name" value="DOMAIN SIGNALLING PROTEIN, PUTATIVE (AFU_ORTHOLOGUE AFUA_5G11310)-RELATED"/>
    <property type="match status" value="1"/>
</dbReference>
<feature type="transmembrane region" description="Helical" evidence="1">
    <location>
        <begin position="50"/>
        <end position="76"/>
    </location>
</feature>
<feature type="domain" description="MHYT" evidence="2">
    <location>
        <begin position="9"/>
        <end position="134"/>
    </location>
</feature>
<keyword evidence="1" id="KW-0812">Transmembrane</keyword>